<proteinExistence type="predicted"/>
<dbReference type="InterPro" id="IPR011701">
    <property type="entry name" value="MFS"/>
</dbReference>
<comment type="caution">
    <text evidence="6">The sequence shown here is derived from an EMBL/GenBank/DDBJ whole genome shotgun (WGS) entry which is preliminary data.</text>
</comment>
<feature type="transmembrane region" description="Helical" evidence="4">
    <location>
        <begin position="343"/>
        <end position="369"/>
    </location>
</feature>
<feature type="transmembrane region" description="Helical" evidence="4">
    <location>
        <begin position="107"/>
        <end position="126"/>
    </location>
</feature>
<feature type="transmembrane region" description="Helical" evidence="4">
    <location>
        <begin position="375"/>
        <end position="394"/>
    </location>
</feature>
<dbReference type="Proteomes" id="UP001165481">
    <property type="component" value="Unassembled WGS sequence"/>
</dbReference>
<dbReference type="PANTHER" id="PTHR11360:SF317">
    <property type="entry name" value="MAJOR FACILITATOR SUPERFAMILY (MFS) PROFILE DOMAIN-CONTAINING PROTEIN-RELATED"/>
    <property type="match status" value="1"/>
</dbReference>
<evidence type="ECO:0000256" key="4">
    <source>
        <dbReference type="SAM" id="Phobius"/>
    </source>
</evidence>
<name>A0ABT7IRY7_9BURK</name>
<keyword evidence="1 4" id="KW-0812">Transmembrane</keyword>
<dbReference type="RefSeq" id="WP_243377704.1">
    <property type="nucleotide sequence ID" value="NZ_JAKZJU020000001.1"/>
</dbReference>
<evidence type="ECO:0000256" key="3">
    <source>
        <dbReference type="ARBA" id="ARBA00023136"/>
    </source>
</evidence>
<evidence type="ECO:0000256" key="2">
    <source>
        <dbReference type="ARBA" id="ARBA00022989"/>
    </source>
</evidence>
<keyword evidence="7" id="KW-1185">Reference proteome</keyword>
<dbReference type="EMBL" id="JAKZJU020000001">
    <property type="protein sequence ID" value="MDL2060066.1"/>
    <property type="molecule type" value="Genomic_DNA"/>
</dbReference>
<dbReference type="InterPro" id="IPR020846">
    <property type="entry name" value="MFS_dom"/>
</dbReference>
<dbReference type="Pfam" id="PF07690">
    <property type="entry name" value="MFS_1"/>
    <property type="match status" value="1"/>
</dbReference>
<protein>
    <submittedName>
        <fullName evidence="6">MFS transporter</fullName>
    </submittedName>
</protein>
<evidence type="ECO:0000259" key="5">
    <source>
        <dbReference type="PROSITE" id="PS50850"/>
    </source>
</evidence>
<dbReference type="InterPro" id="IPR050327">
    <property type="entry name" value="Proton-linked_MCT"/>
</dbReference>
<dbReference type="SUPFAM" id="SSF103473">
    <property type="entry name" value="MFS general substrate transporter"/>
    <property type="match status" value="1"/>
</dbReference>
<accession>A0ABT7IRY7</accession>
<reference evidence="6" key="1">
    <citation type="submission" date="2023-03" db="EMBL/GenBank/DDBJ databases">
        <title>Mesosutterella sp. nov. isolated from porcine feces.</title>
        <authorList>
            <person name="Yu S."/>
        </authorList>
    </citation>
    <scope>NUCLEOTIDE SEQUENCE</scope>
    <source>
        <strain evidence="6">AGMB02718</strain>
    </source>
</reference>
<feature type="domain" description="Major facilitator superfamily (MFS) profile" evidence="5">
    <location>
        <begin position="1"/>
        <end position="403"/>
    </location>
</feature>
<sequence>MTPASPRSPGRTLALLCLIGFCAGSIYAWSVLAAAKAEALAAAGAAAGASGLSLAFGIANGIGPVPMIAGGLANDRFGPRPVIIAGALLIGSGLAVCGLAQEAAQVIAGYGVLFGLGLGLSYGAVVSTAVRLFPGRRGLASGLVTASYGLSSVLVPPAAQALIESVGIAGTFFTLGAVFAAVMTACALAADLPGARSAAAGPRSGGLSPREMLRAPEFLPMILVLLTGALAAMMVLSQAASIARDLIGAGAKEAALAVSFIALFNMASRLAAGHLSDRLGRLPVLAGALAAAFAALVLLLFAGRGDYALFLLSGALTGASLGSFMAVYPGLTVDRFGPAHAGVNYGIVFCGFSAAGLLGPVIAGAFGAAGAGGRAGTALALAVTAASFPCLALLSRAIRRSGRPV</sequence>
<feature type="transmembrane region" description="Helical" evidence="4">
    <location>
        <begin position="308"/>
        <end position="331"/>
    </location>
</feature>
<evidence type="ECO:0000256" key="1">
    <source>
        <dbReference type="ARBA" id="ARBA00022692"/>
    </source>
</evidence>
<dbReference type="PANTHER" id="PTHR11360">
    <property type="entry name" value="MONOCARBOXYLATE TRANSPORTER"/>
    <property type="match status" value="1"/>
</dbReference>
<dbReference type="Gene3D" id="1.20.1250.20">
    <property type="entry name" value="MFS general substrate transporter like domains"/>
    <property type="match status" value="2"/>
</dbReference>
<feature type="transmembrane region" description="Helical" evidence="4">
    <location>
        <begin position="284"/>
        <end position="302"/>
    </location>
</feature>
<feature type="transmembrane region" description="Helical" evidence="4">
    <location>
        <begin position="82"/>
        <end position="101"/>
    </location>
</feature>
<feature type="transmembrane region" description="Helical" evidence="4">
    <location>
        <begin position="51"/>
        <end position="70"/>
    </location>
</feature>
<feature type="transmembrane region" description="Helical" evidence="4">
    <location>
        <begin position="218"/>
        <end position="242"/>
    </location>
</feature>
<organism evidence="6 7">
    <name type="scientific">Mesosutterella faecium</name>
    <dbReference type="NCBI Taxonomy" id="2925194"/>
    <lineage>
        <taxon>Bacteria</taxon>
        <taxon>Pseudomonadati</taxon>
        <taxon>Pseudomonadota</taxon>
        <taxon>Betaproteobacteria</taxon>
        <taxon>Burkholderiales</taxon>
        <taxon>Sutterellaceae</taxon>
        <taxon>Mesosutterella</taxon>
    </lineage>
</organism>
<evidence type="ECO:0000313" key="7">
    <source>
        <dbReference type="Proteomes" id="UP001165481"/>
    </source>
</evidence>
<dbReference type="InterPro" id="IPR036259">
    <property type="entry name" value="MFS_trans_sf"/>
</dbReference>
<keyword evidence="3 4" id="KW-0472">Membrane</keyword>
<gene>
    <name evidence="6" type="ORF">MUN46_008985</name>
</gene>
<feature type="transmembrane region" description="Helical" evidence="4">
    <location>
        <begin position="165"/>
        <end position="190"/>
    </location>
</feature>
<dbReference type="PROSITE" id="PS50850">
    <property type="entry name" value="MFS"/>
    <property type="match status" value="1"/>
</dbReference>
<keyword evidence="2 4" id="KW-1133">Transmembrane helix</keyword>
<feature type="transmembrane region" description="Helical" evidence="4">
    <location>
        <begin position="138"/>
        <end position="159"/>
    </location>
</feature>
<evidence type="ECO:0000313" key="6">
    <source>
        <dbReference type="EMBL" id="MDL2060066.1"/>
    </source>
</evidence>